<dbReference type="InterPro" id="IPR046465">
    <property type="entry name" value="BORCS6_C"/>
</dbReference>
<feature type="compositionally biased region" description="Polar residues" evidence="1">
    <location>
        <begin position="71"/>
        <end position="81"/>
    </location>
</feature>
<dbReference type="EnsemblMetazoa" id="ACHR004788-RA">
    <property type="protein sequence ID" value="ACHR004788-PA"/>
    <property type="gene ID" value="ACHR004788"/>
</dbReference>
<dbReference type="PANTHER" id="PTHR13440:SF7">
    <property type="entry name" value="BLOC-1 RELATED COMPLEX SUBUNIT 6"/>
    <property type="match status" value="1"/>
</dbReference>
<proteinExistence type="predicted"/>
<feature type="domain" description="BLOC-1-related complex subunit 6 C-terminal helix" evidence="2">
    <location>
        <begin position="217"/>
        <end position="315"/>
    </location>
</feature>
<evidence type="ECO:0000313" key="4">
    <source>
        <dbReference type="Proteomes" id="UP000075881"/>
    </source>
</evidence>
<dbReference type="AlphaFoldDB" id="A0A182K204"/>
<keyword evidence="4" id="KW-1185">Reference proteome</keyword>
<dbReference type="InterPro" id="IPR019314">
    <property type="entry name" value="BORCS6"/>
</dbReference>
<sequence>MSESDHRRKNPFANSARECDERPDAEDDSEGHENYGENLGEEIPTAMTESYSEIAYTHNLFAGTAAEETDGGTSNGNQPDGSSSSSSSSQTKKRPDSLVCDGRKGMRYTSNASFPYNLEGTVRVDGNMTHFVAENLEYKIKLASPVTVTRKDSCNLSSSRQSTPSAATAGLSGLSFAPGTTGANLALPGSSSSGAYGRGPMVYGGGFSGVNPASASSVDPNVLNEIEREAQALAASVDNLSESLCSVLHSISSITADNVEIYKNSVTKLTDCMDGNIKCMYTIMAKAEEISKTIKPAEALAVRIREIKRLVDMLESNL</sequence>
<organism evidence="3 4">
    <name type="scientific">Anopheles christyi</name>
    <dbReference type="NCBI Taxonomy" id="43041"/>
    <lineage>
        <taxon>Eukaryota</taxon>
        <taxon>Metazoa</taxon>
        <taxon>Ecdysozoa</taxon>
        <taxon>Arthropoda</taxon>
        <taxon>Hexapoda</taxon>
        <taxon>Insecta</taxon>
        <taxon>Pterygota</taxon>
        <taxon>Neoptera</taxon>
        <taxon>Endopterygota</taxon>
        <taxon>Diptera</taxon>
        <taxon>Nematocera</taxon>
        <taxon>Culicoidea</taxon>
        <taxon>Culicidae</taxon>
        <taxon>Anophelinae</taxon>
        <taxon>Anopheles</taxon>
    </lineage>
</organism>
<evidence type="ECO:0000259" key="2">
    <source>
        <dbReference type="Pfam" id="PF10157"/>
    </source>
</evidence>
<protein>
    <recommendedName>
        <fullName evidence="2">BLOC-1-related complex subunit 6 C-terminal helix domain-containing protein</fullName>
    </recommendedName>
</protein>
<dbReference type="GO" id="GO:0099078">
    <property type="term" value="C:BORC complex"/>
    <property type="evidence" value="ECO:0007669"/>
    <property type="project" value="TreeGrafter"/>
</dbReference>
<dbReference type="GO" id="GO:0032418">
    <property type="term" value="P:lysosome localization"/>
    <property type="evidence" value="ECO:0007669"/>
    <property type="project" value="TreeGrafter"/>
</dbReference>
<evidence type="ECO:0000313" key="3">
    <source>
        <dbReference type="EnsemblMetazoa" id="ACHR004788-PA"/>
    </source>
</evidence>
<reference evidence="4" key="1">
    <citation type="submission" date="2013-03" db="EMBL/GenBank/DDBJ databases">
        <title>The Genome Sequence of Anopheles christyi ACHKN1017.</title>
        <authorList>
            <consortium name="The Broad Institute Genomics Platform"/>
            <person name="Neafsey D.E."/>
            <person name="Besansky N."/>
            <person name="Walker B."/>
            <person name="Young S.K."/>
            <person name="Zeng Q."/>
            <person name="Gargeya S."/>
            <person name="Fitzgerald M."/>
            <person name="Haas B."/>
            <person name="Abouelleil A."/>
            <person name="Allen A.W."/>
            <person name="Alvarado L."/>
            <person name="Arachchi H.M."/>
            <person name="Berlin A.M."/>
            <person name="Chapman S.B."/>
            <person name="Gainer-Dewar J."/>
            <person name="Goldberg J."/>
            <person name="Griggs A."/>
            <person name="Gujja S."/>
            <person name="Hansen M."/>
            <person name="Howarth C."/>
            <person name="Imamovic A."/>
            <person name="Ireland A."/>
            <person name="Larimer J."/>
            <person name="McCowan C."/>
            <person name="Murphy C."/>
            <person name="Pearson M."/>
            <person name="Poon T.W."/>
            <person name="Priest M."/>
            <person name="Roberts A."/>
            <person name="Saif S."/>
            <person name="Shea T."/>
            <person name="Sisk P."/>
            <person name="Sykes S."/>
            <person name="Wortman J."/>
            <person name="Nusbaum C."/>
            <person name="Birren B."/>
        </authorList>
    </citation>
    <scope>NUCLEOTIDE SEQUENCE [LARGE SCALE GENOMIC DNA]</scope>
    <source>
        <strain evidence="4">ACHKN1017</strain>
    </source>
</reference>
<dbReference type="Pfam" id="PF10157">
    <property type="entry name" value="BORCS6"/>
    <property type="match status" value="1"/>
</dbReference>
<name>A0A182K204_9DIPT</name>
<feature type="compositionally biased region" description="Basic and acidic residues" evidence="1">
    <location>
        <begin position="93"/>
        <end position="104"/>
    </location>
</feature>
<reference evidence="3" key="2">
    <citation type="submission" date="2020-05" db="UniProtKB">
        <authorList>
            <consortium name="EnsemblMetazoa"/>
        </authorList>
    </citation>
    <scope>IDENTIFICATION</scope>
    <source>
        <strain evidence="3">ACHKN1017</strain>
    </source>
</reference>
<dbReference type="Proteomes" id="UP000075881">
    <property type="component" value="Unassembled WGS sequence"/>
</dbReference>
<dbReference type="VEuPathDB" id="VectorBase:ACHR004788"/>
<evidence type="ECO:0000256" key="1">
    <source>
        <dbReference type="SAM" id="MobiDB-lite"/>
    </source>
</evidence>
<dbReference type="PANTHER" id="PTHR13440">
    <property type="entry name" value="BLOC-1 RELATED COMPLEX SUBUNIT 6"/>
    <property type="match status" value="1"/>
</dbReference>
<accession>A0A182K204</accession>
<dbReference type="STRING" id="43041.A0A182K204"/>
<feature type="region of interest" description="Disordered" evidence="1">
    <location>
        <begin position="1"/>
        <end position="104"/>
    </location>
</feature>